<dbReference type="EMBL" id="FSRU01000002">
    <property type="protein sequence ID" value="SIO62744.1"/>
    <property type="molecule type" value="Genomic_DNA"/>
</dbReference>
<dbReference type="PANTHER" id="PTHR47151:SF2">
    <property type="entry name" value="AMINO ACID BINDING PROTEIN"/>
    <property type="match status" value="1"/>
</dbReference>
<protein>
    <submittedName>
        <fullName evidence="4">Substrate-binding protein</fullName>
    </submittedName>
</protein>
<evidence type="ECO:0000256" key="1">
    <source>
        <dbReference type="ARBA" id="ARBA00010062"/>
    </source>
</evidence>
<dbReference type="PANTHER" id="PTHR47151">
    <property type="entry name" value="LEU/ILE/VAL-BINDING ABC TRANSPORTER SUBUNIT"/>
    <property type="match status" value="1"/>
</dbReference>
<comment type="similarity">
    <text evidence="1">Belongs to the leucine-binding protein family.</text>
</comment>
<accession>A0A1N6L1U8</accession>
<reference evidence="4 5" key="1">
    <citation type="submission" date="2016-11" db="EMBL/GenBank/DDBJ databases">
        <authorList>
            <person name="Jaros S."/>
            <person name="Januszkiewicz K."/>
            <person name="Wedrychowicz H."/>
        </authorList>
    </citation>
    <scope>NUCLEOTIDE SEQUENCE [LARGE SCALE GENOMIC DNA]</scope>
    <source>
        <strain evidence="4 5">GAS95</strain>
    </source>
</reference>
<name>A0A1N6L1U8_9BURK</name>
<evidence type="ECO:0000256" key="2">
    <source>
        <dbReference type="ARBA" id="ARBA00022729"/>
    </source>
</evidence>
<dbReference type="RefSeq" id="WP_074300568.1">
    <property type="nucleotide sequence ID" value="NZ_FSRU01000002.1"/>
</dbReference>
<dbReference type="Pfam" id="PF13458">
    <property type="entry name" value="Peripla_BP_6"/>
    <property type="match status" value="1"/>
</dbReference>
<dbReference type="InterPro" id="IPR028081">
    <property type="entry name" value="Leu-bd"/>
</dbReference>
<evidence type="ECO:0000313" key="5">
    <source>
        <dbReference type="Proteomes" id="UP000185151"/>
    </source>
</evidence>
<keyword evidence="2" id="KW-0732">Signal</keyword>
<dbReference type="InterPro" id="IPR028082">
    <property type="entry name" value="Peripla_BP_I"/>
</dbReference>
<dbReference type="Gene3D" id="3.40.50.2300">
    <property type="match status" value="2"/>
</dbReference>
<sequence length="256" mass="26764">MRVKFAYAVSAPAAVEMLTACSKKSDVEAGTGATSAIAGHAAPLMGRIAYPGKHNENGTRLAVEEISIERRASGSQRVPLANDEVPEIRAILTMFKRVQPDVGQSGGMNTTDGAHAKQAATSGIGAQILGGDGVYTAKVGELAESAMRNPVCSKAGVVLSMRNPGADFKQQAEDRSHTPVQIDAPFTHDALCVIVDAMKRANSIDAPKVLAAMPSTGYNGVTGHIAFDHKGDLKEGAITLYDFKDSEAAVLDAVEM</sequence>
<dbReference type="Proteomes" id="UP000185151">
    <property type="component" value="Unassembled WGS sequence"/>
</dbReference>
<evidence type="ECO:0000259" key="3">
    <source>
        <dbReference type="Pfam" id="PF13458"/>
    </source>
</evidence>
<dbReference type="SUPFAM" id="SSF53822">
    <property type="entry name" value="Periplasmic binding protein-like I"/>
    <property type="match status" value="1"/>
</dbReference>
<feature type="domain" description="Leucine-binding protein" evidence="3">
    <location>
        <begin position="57"/>
        <end position="237"/>
    </location>
</feature>
<evidence type="ECO:0000313" key="4">
    <source>
        <dbReference type="EMBL" id="SIO62744.1"/>
    </source>
</evidence>
<gene>
    <name evidence="4" type="ORF">SAMN05444165_5630</name>
</gene>
<dbReference type="AlphaFoldDB" id="A0A1N6L1U8"/>
<proteinExistence type="inferred from homology"/>
<organism evidence="4 5">
    <name type="scientific">Paraburkholderia phenazinium</name>
    <dbReference type="NCBI Taxonomy" id="60549"/>
    <lineage>
        <taxon>Bacteria</taxon>
        <taxon>Pseudomonadati</taxon>
        <taxon>Pseudomonadota</taxon>
        <taxon>Betaproteobacteria</taxon>
        <taxon>Burkholderiales</taxon>
        <taxon>Burkholderiaceae</taxon>
        <taxon>Paraburkholderia</taxon>
    </lineage>
</organism>
<dbReference type="OrthoDB" id="9089034at2"/>
<keyword evidence="5" id="KW-1185">Reference proteome</keyword>